<name>A0ABQ2TFN2_STRBA</name>
<evidence type="ECO:0000313" key="2">
    <source>
        <dbReference type="Proteomes" id="UP000659767"/>
    </source>
</evidence>
<dbReference type="EMBL" id="BMSZ01000014">
    <property type="protein sequence ID" value="GGS67863.1"/>
    <property type="molecule type" value="Genomic_DNA"/>
</dbReference>
<organism evidence="1 2">
    <name type="scientific">Streptomyces badius</name>
    <dbReference type="NCBI Taxonomy" id="1941"/>
    <lineage>
        <taxon>Bacteria</taxon>
        <taxon>Bacillati</taxon>
        <taxon>Actinomycetota</taxon>
        <taxon>Actinomycetes</taxon>
        <taxon>Kitasatosporales</taxon>
        <taxon>Streptomycetaceae</taxon>
        <taxon>Streptomyces</taxon>
    </lineage>
</organism>
<keyword evidence="2" id="KW-1185">Reference proteome</keyword>
<protein>
    <submittedName>
        <fullName evidence="1">Uncharacterized protein</fullName>
    </submittedName>
</protein>
<dbReference type="Proteomes" id="UP000659767">
    <property type="component" value="Unassembled WGS sequence"/>
</dbReference>
<reference evidence="2" key="1">
    <citation type="journal article" date="2019" name="Int. J. Syst. Evol. Microbiol.">
        <title>The Global Catalogue of Microorganisms (GCM) 10K type strain sequencing project: providing services to taxonomists for standard genome sequencing and annotation.</title>
        <authorList>
            <consortium name="The Broad Institute Genomics Platform"/>
            <consortium name="The Broad Institute Genome Sequencing Center for Infectious Disease"/>
            <person name="Wu L."/>
            <person name="Ma J."/>
        </authorList>
    </citation>
    <scope>NUCLEOTIDE SEQUENCE [LARGE SCALE GENOMIC DNA]</scope>
    <source>
        <strain evidence="2">JCM 4350</strain>
    </source>
</reference>
<evidence type="ECO:0000313" key="1">
    <source>
        <dbReference type="EMBL" id="GGS67863.1"/>
    </source>
</evidence>
<comment type="caution">
    <text evidence="1">The sequence shown here is derived from an EMBL/GenBank/DDBJ whole genome shotgun (WGS) entry which is preliminary data.</text>
</comment>
<accession>A0ABQ2TFN2</accession>
<dbReference type="RefSeq" id="WP_256094578.1">
    <property type="nucleotide sequence ID" value="NZ_BMSZ01000014.1"/>
</dbReference>
<gene>
    <name evidence="1" type="ORF">GCM10010253_48540</name>
</gene>
<sequence length="43" mass="4493">MLPGLMVVGPTCSASYEARPADTNVLSDFWFAESPVPGPTPSP</sequence>
<proteinExistence type="predicted"/>